<keyword evidence="10 15" id="KW-0560">Oxidoreductase</keyword>
<keyword evidence="8" id="KW-0256">Endoplasmic reticulum</keyword>
<reference evidence="16" key="1">
    <citation type="journal article" date="2016" name="Gigascience">
        <title>De novo construction of an expanded transcriptome assembly for the western tarnished plant bug, Lygus hesperus.</title>
        <authorList>
            <person name="Tassone E.E."/>
            <person name="Geib S.M."/>
            <person name="Hall B."/>
            <person name="Fabrick J.A."/>
            <person name="Brent C.S."/>
            <person name="Hull J.J."/>
        </authorList>
    </citation>
    <scope>NUCLEOTIDE SEQUENCE</scope>
</reference>
<accession>A0A146LN63</accession>
<evidence type="ECO:0000256" key="14">
    <source>
        <dbReference type="PIRSR" id="PIRSR602403-1"/>
    </source>
</evidence>
<evidence type="ECO:0000256" key="4">
    <source>
        <dbReference type="ARBA" id="ARBA00004406"/>
    </source>
</evidence>
<evidence type="ECO:0000256" key="12">
    <source>
        <dbReference type="ARBA" id="ARBA00023033"/>
    </source>
</evidence>
<comment type="cofactor">
    <cofactor evidence="1 14">
        <name>heme</name>
        <dbReference type="ChEBI" id="CHEBI:30413"/>
    </cofactor>
</comment>
<dbReference type="SUPFAM" id="SSF48264">
    <property type="entry name" value="Cytochrome P450"/>
    <property type="match status" value="1"/>
</dbReference>
<dbReference type="CDD" id="cd20628">
    <property type="entry name" value="CYP4"/>
    <property type="match status" value="1"/>
</dbReference>
<name>A0A146LN63_LYGHE</name>
<sequence>MLPVVTLVLGVILAAVLAAFLTTFFIPTIRTIKLIDKLPGPPQWPVFGVSYQLACLKKNELLGWLQKNVIDGYERVSAAWLLGVPLVFVNSPQDVEVILSSMKHIEKGIEYFAVEYWLNEGLLVSKGKKWHTRRKLLTPTFHFKILEDKSQTMFGNAKRFVSKLLSENGRPFDPQDKISRFTLDVICEAAMGVKLNSQDNDRSSKDYVAAISRVTWAAVYRVLNLYLNSNWLWELTPLGAENKRDVKFLHGYTEKIISERKATYNSRGIKDKEFADEAFGTKKRQAFLDKLLEMGDSLSDSDIREEVDTFLFEGHDTTAALIEFALFELGQNPDVQELAYEEQLSIFGEDEREATLADLQNMNYLDRVIKECLRLYPSVPYMSRKIAEDVPLKDSLTIPAGSNVVITPYFMHRNPKYFPDPEKFDPDRFLPENCIKRHPFAYIPFSAGPRNCIGQKFATMEIKVILSTVLRFTRIEAVSLKSELHLATLAILRNLGTMKIRVLPRTTKQEA</sequence>
<evidence type="ECO:0000256" key="6">
    <source>
        <dbReference type="ARBA" id="ARBA00022617"/>
    </source>
</evidence>
<proteinExistence type="inferred from homology"/>
<keyword evidence="7 14" id="KW-0479">Metal-binding</keyword>
<feature type="binding site" description="axial binding residue" evidence="14">
    <location>
        <position position="452"/>
    </location>
    <ligand>
        <name>heme</name>
        <dbReference type="ChEBI" id="CHEBI:30413"/>
    </ligand>
    <ligandPart>
        <name>Fe</name>
        <dbReference type="ChEBI" id="CHEBI:18248"/>
    </ligandPart>
</feature>
<dbReference type="PRINTS" id="PR00465">
    <property type="entry name" value="EP450IV"/>
</dbReference>
<dbReference type="PRINTS" id="PR00385">
    <property type="entry name" value="P450"/>
</dbReference>
<dbReference type="PANTHER" id="PTHR24291">
    <property type="entry name" value="CYTOCHROME P450 FAMILY 4"/>
    <property type="match status" value="1"/>
</dbReference>
<evidence type="ECO:0000256" key="2">
    <source>
        <dbReference type="ARBA" id="ARBA00003690"/>
    </source>
</evidence>
<keyword evidence="11 14" id="KW-0408">Iron</keyword>
<dbReference type="GO" id="GO:0004497">
    <property type="term" value="F:monooxygenase activity"/>
    <property type="evidence" value="ECO:0007669"/>
    <property type="project" value="UniProtKB-KW"/>
</dbReference>
<dbReference type="GO" id="GO:0016705">
    <property type="term" value="F:oxidoreductase activity, acting on paired donors, with incorporation or reduction of molecular oxygen"/>
    <property type="evidence" value="ECO:0007669"/>
    <property type="project" value="InterPro"/>
</dbReference>
<organism evidence="16">
    <name type="scientific">Lygus hesperus</name>
    <name type="common">Western plant bug</name>
    <dbReference type="NCBI Taxonomy" id="30085"/>
    <lineage>
        <taxon>Eukaryota</taxon>
        <taxon>Metazoa</taxon>
        <taxon>Ecdysozoa</taxon>
        <taxon>Arthropoda</taxon>
        <taxon>Hexapoda</taxon>
        <taxon>Insecta</taxon>
        <taxon>Pterygota</taxon>
        <taxon>Neoptera</taxon>
        <taxon>Paraneoptera</taxon>
        <taxon>Hemiptera</taxon>
        <taxon>Heteroptera</taxon>
        <taxon>Panheteroptera</taxon>
        <taxon>Cimicomorpha</taxon>
        <taxon>Miridae</taxon>
        <taxon>Mirini</taxon>
        <taxon>Lygus</taxon>
    </lineage>
</organism>
<evidence type="ECO:0000256" key="5">
    <source>
        <dbReference type="ARBA" id="ARBA00010617"/>
    </source>
</evidence>
<dbReference type="GO" id="GO:0020037">
    <property type="term" value="F:heme binding"/>
    <property type="evidence" value="ECO:0007669"/>
    <property type="project" value="InterPro"/>
</dbReference>
<dbReference type="PANTHER" id="PTHR24291:SF189">
    <property type="entry name" value="CYTOCHROME P450 4C3-RELATED"/>
    <property type="match status" value="1"/>
</dbReference>
<evidence type="ECO:0000256" key="10">
    <source>
        <dbReference type="ARBA" id="ARBA00023002"/>
    </source>
</evidence>
<gene>
    <name evidence="16" type="primary">CYP4C1_10</name>
    <name evidence="16" type="ORF">g.71801</name>
</gene>
<keyword evidence="9" id="KW-0492">Microsome</keyword>
<dbReference type="PROSITE" id="PS00086">
    <property type="entry name" value="CYTOCHROME_P450"/>
    <property type="match status" value="1"/>
</dbReference>
<dbReference type="AlphaFoldDB" id="A0A146LN63"/>
<evidence type="ECO:0000256" key="7">
    <source>
        <dbReference type="ARBA" id="ARBA00022723"/>
    </source>
</evidence>
<evidence type="ECO:0000256" key="1">
    <source>
        <dbReference type="ARBA" id="ARBA00001971"/>
    </source>
</evidence>
<dbReference type="EMBL" id="GDHC01009820">
    <property type="protein sequence ID" value="JAQ08809.1"/>
    <property type="molecule type" value="Transcribed_RNA"/>
</dbReference>
<dbReference type="InterPro" id="IPR050196">
    <property type="entry name" value="Cytochrome_P450_Monoox"/>
</dbReference>
<comment type="similarity">
    <text evidence="5 15">Belongs to the cytochrome P450 family.</text>
</comment>
<dbReference type="InterPro" id="IPR036396">
    <property type="entry name" value="Cyt_P450_sf"/>
</dbReference>
<dbReference type="InterPro" id="IPR017972">
    <property type="entry name" value="Cyt_P450_CS"/>
</dbReference>
<protein>
    <submittedName>
        <fullName evidence="16">Cytochrome P450 4C1</fullName>
    </submittedName>
</protein>
<keyword evidence="12 15" id="KW-0503">Monooxygenase</keyword>
<dbReference type="InterPro" id="IPR002403">
    <property type="entry name" value="Cyt_P450_E_grp-IV"/>
</dbReference>
<evidence type="ECO:0000256" key="3">
    <source>
        <dbReference type="ARBA" id="ARBA00004174"/>
    </source>
</evidence>
<evidence type="ECO:0000256" key="15">
    <source>
        <dbReference type="RuleBase" id="RU000461"/>
    </source>
</evidence>
<evidence type="ECO:0000256" key="9">
    <source>
        <dbReference type="ARBA" id="ARBA00022848"/>
    </source>
</evidence>
<dbReference type="Gene3D" id="1.10.630.10">
    <property type="entry name" value="Cytochrome P450"/>
    <property type="match status" value="1"/>
</dbReference>
<dbReference type="GO" id="GO:0005789">
    <property type="term" value="C:endoplasmic reticulum membrane"/>
    <property type="evidence" value="ECO:0007669"/>
    <property type="project" value="UniProtKB-SubCell"/>
</dbReference>
<comment type="subcellular location">
    <subcellularLocation>
        <location evidence="4">Endoplasmic reticulum membrane</location>
        <topology evidence="4">Peripheral membrane protein</topology>
    </subcellularLocation>
    <subcellularLocation>
        <location evidence="3">Microsome membrane</location>
        <topology evidence="3">Peripheral membrane protein</topology>
    </subcellularLocation>
</comment>
<evidence type="ECO:0000313" key="16">
    <source>
        <dbReference type="EMBL" id="JAQ08809.1"/>
    </source>
</evidence>
<dbReference type="GO" id="GO:0005506">
    <property type="term" value="F:iron ion binding"/>
    <property type="evidence" value="ECO:0007669"/>
    <property type="project" value="InterPro"/>
</dbReference>
<evidence type="ECO:0000256" key="8">
    <source>
        <dbReference type="ARBA" id="ARBA00022824"/>
    </source>
</evidence>
<keyword evidence="6 14" id="KW-0349">Heme</keyword>
<comment type="function">
    <text evidence="2">May be involved in the metabolism of insect hormones and in the breakdown of synthetic insecticides.</text>
</comment>
<evidence type="ECO:0000256" key="13">
    <source>
        <dbReference type="ARBA" id="ARBA00023136"/>
    </source>
</evidence>
<evidence type="ECO:0000256" key="11">
    <source>
        <dbReference type="ARBA" id="ARBA00023004"/>
    </source>
</evidence>
<dbReference type="InterPro" id="IPR001128">
    <property type="entry name" value="Cyt_P450"/>
</dbReference>
<dbReference type="Pfam" id="PF00067">
    <property type="entry name" value="p450"/>
    <property type="match status" value="1"/>
</dbReference>
<keyword evidence="13" id="KW-0472">Membrane</keyword>